<dbReference type="InterPro" id="IPR023213">
    <property type="entry name" value="CAT-like_dom_sf"/>
</dbReference>
<dbReference type="GO" id="GO:0031177">
    <property type="term" value="F:phosphopantetheine binding"/>
    <property type="evidence" value="ECO:0007669"/>
    <property type="project" value="TreeGrafter"/>
</dbReference>
<dbReference type="InterPro" id="IPR045851">
    <property type="entry name" value="AMP-bd_C_sf"/>
</dbReference>
<dbReference type="Gene3D" id="1.10.10.1830">
    <property type="entry name" value="Non-ribosomal peptide synthase, adenylation domain"/>
    <property type="match status" value="1"/>
</dbReference>
<dbReference type="Pfam" id="PF13193">
    <property type="entry name" value="AMP-binding_C"/>
    <property type="match status" value="1"/>
</dbReference>
<dbReference type="Pfam" id="PF00975">
    <property type="entry name" value="Thioesterase"/>
    <property type="match status" value="1"/>
</dbReference>
<dbReference type="NCBIfam" id="TIGR01733">
    <property type="entry name" value="AA-adenyl-dom"/>
    <property type="match status" value="1"/>
</dbReference>
<dbReference type="InterPro" id="IPR000873">
    <property type="entry name" value="AMP-dep_synth/lig_dom"/>
</dbReference>
<reference evidence="2 3" key="1">
    <citation type="submission" date="2018-01" db="EMBL/GenBank/DDBJ databases">
        <title>Co-occurrence of chitin degradation, pigmentation and bioactivity in marine Pseudoalteromonas.</title>
        <authorList>
            <person name="Paulsen S."/>
            <person name="Gram L."/>
            <person name="Machado H."/>
        </authorList>
    </citation>
    <scope>NUCLEOTIDE SEQUENCE [LARGE SCALE GENOMIC DNA]</scope>
    <source>
        <strain evidence="2 3">S1946</strain>
    </source>
</reference>
<dbReference type="Pfam" id="PF18563">
    <property type="entry name" value="TubC_N"/>
    <property type="match status" value="1"/>
</dbReference>
<evidence type="ECO:0000313" key="2">
    <source>
        <dbReference type="EMBL" id="RZM74963.1"/>
    </source>
</evidence>
<dbReference type="Gene3D" id="3.30.559.30">
    <property type="entry name" value="Nonribosomal peptide synthetase, condensation domain"/>
    <property type="match status" value="1"/>
</dbReference>
<dbReference type="SUPFAM" id="SSF56801">
    <property type="entry name" value="Acetyl-CoA synthetase-like"/>
    <property type="match status" value="1"/>
</dbReference>
<dbReference type="Gene3D" id="3.30.559.10">
    <property type="entry name" value="Chloramphenicol acetyltransferase-like domain"/>
    <property type="match status" value="1"/>
</dbReference>
<gene>
    <name evidence="2" type="ORF">C3B51_19085</name>
</gene>
<dbReference type="PANTHER" id="PTHR45527">
    <property type="entry name" value="NONRIBOSOMAL PEPTIDE SYNTHETASE"/>
    <property type="match status" value="1"/>
</dbReference>
<dbReference type="Gene3D" id="2.30.38.10">
    <property type="entry name" value="Luciferase, Domain 3"/>
    <property type="match status" value="1"/>
</dbReference>
<dbReference type="InterPro" id="IPR020845">
    <property type="entry name" value="AMP-binding_CS"/>
</dbReference>
<dbReference type="InterPro" id="IPR009081">
    <property type="entry name" value="PP-bd_ACP"/>
</dbReference>
<dbReference type="GO" id="GO:0005737">
    <property type="term" value="C:cytoplasm"/>
    <property type="evidence" value="ECO:0007669"/>
    <property type="project" value="TreeGrafter"/>
</dbReference>
<dbReference type="GO" id="GO:0044550">
    <property type="term" value="P:secondary metabolite biosynthetic process"/>
    <property type="evidence" value="ECO:0007669"/>
    <property type="project" value="TreeGrafter"/>
</dbReference>
<dbReference type="SUPFAM" id="SSF47336">
    <property type="entry name" value="ACP-like"/>
    <property type="match status" value="1"/>
</dbReference>
<dbReference type="Gene3D" id="3.30.300.30">
    <property type="match status" value="1"/>
</dbReference>
<dbReference type="CDD" id="cd12117">
    <property type="entry name" value="A_NRPS_Srf_like"/>
    <property type="match status" value="1"/>
</dbReference>
<dbReference type="PANTHER" id="PTHR45527:SF1">
    <property type="entry name" value="FATTY ACID SYNTHASE"/>
    <property type="match status" value="1"/>
</dbReference>
<dbReference type="Pfam" id="PF00668">
    <property type="entry name" value="Condensation"/>
    <property type="match status" value="1"/>
</dbReference>
<dbReference type="InterPro" id="IPR001242">
    <property type="entry name" value="Condensation_dom"/>
</dbReference>
<protein>
    <submittedName>
        <fullName evidence="2">Non-ribosomal peptide synthetase</fullName>
    </submittedName>
</protein>
<dbReference type="Gene3D" id="3.40.50.1820">
    <property type="entry name" value="alpha/beta hydrolase"/>
    <property type="match status" value="1"/>
</dbReference>
<dbReference type="Pfam" id="PF00501">
    <property type="entry name" value="AMP-binding"/>
    <property type="match status" value="1"/>
</dbReference>
<dbReference type="InterPro" id="IPR025110">
    <property type="entry name" value="AMP-bd_C"/>
</dbReference>
<dbReference type="EMBL" id="PPUZ01000060">
    <property type="protein sequence ID" value="RZM74963.1"/>
    <property type="molecule type" value="Genomic_DNA"/>
</dbReference>
<dbReference type="Gene3D" id="1.10.1200.10">
    <property type="entry name" value="ACP-like"/>
    <property type="match status" value="1"/>
</dbReference>
<organism evidence="2 3">
    <name type="scientific">Pseudoalteromonas rubra</name>
    <dbReference type="NCBI Taxonomy" id="43658"/>
    <lineage>
        <taxon>Bacteria</taxon>
        <taxon>Pseudomonadati</taxon>
        <taxon>Pseudomonadota</taxon>
        <taxon>Gammaproteobacteria</taxon>
        <taxon>Alteromonadales</taxon>
        <taxon>Pseudoalteromonadaceae</taxon>
        <taxon>Pseudoalteromonas</taxon>
    </lineage>
</organism>
<dbReference type="Gene3D" id="3.40.50.980">
    <property type="match status" value="2"/>
</dbReference>
<dbReference type="InterPro" id="IPR029058">
    <property type="entry name" value="AB_hydrolase_fold"/>
</dbReference>
<dbReference type="InterPro" id="IPR010071">
    <property type="entry name" value="AA_adenyl_dom"/>
</dbReference>
<dbReference type="Pfam" id="PF00550">
    <property type="entry name" value="PP-binding"/>
    <property type="match status" value="1"/>
</dbReference>
<dbReference type="InterPro" id="IPR041464">
    <property type="entry name" value="TubC_N"/>
</dbReference>
<dbReference type="InterPro" id="IPR036736">
    <property type="entry name" value="ACP-like_sf"/>
</dbReference>
<comment type="caution">
    <text evidence="2">The sequence shown here is derived from an EMBL/GenBank/DDBJ whole genome shotgun (WGS) entry which is preliminary data.</text>
</comment>
<name>A0A4Q7E0S7_9GAMM</name>
<dbReference type="SUPFAM" id="SSF53474">
    <property type="entry name" value="alpha/beta-Hydrolases"/>
    <property type="match status" value="1"/>
</dbReference>
<proteinExistence type="predicted"/>
<accession>A0A4Q7E0S7</accession>
<dbReference type="PROSITE" id="PS50075">
    <property type="entry name" value="CARRIER"/>
    <property type="match status" value="1"/>
</dbReference>
<dbReference type="InterPro" id="IPR044894">
    <property type="entry name" value="TubC_N_sf"/>
</dbReference>
<dbReference type="GO" id="GO:0003824">
    <property type="term" value="F:catalytic activity"/>
    <property type="evidence" value="ECO:0007669"/>
    <property type="project" value="InterPro"/>
</dbReference>
<dbReference type="SUPFAM" id="SSF52777">
    <property type="entry name" value="CoA-dependent acyltransferases"/>
    <property type="match status" value="2"/>
</dbReference>
<dbReference type="InterPro" id="IPR001031">
    <property type="entry name" value="Thioesterase"/>
</dbReference>
<evidence type="ECO:0000313" key="3">
    <source>
        <dbReference type="Proteomes" id="UP000292345"/>
    </source>
</evidence>
<sequence>MRFSMHQLMYTLKAQQISVWHDQGKLKLASQSDVSQSDIVATIRAHKTQLLDYLQRHHINSRLCFEQTQIFASESDAAPLTLGQTQMLFSQQVSDQTHTYHIPCLLKLSAECDMAKMEQALQRLCQRHSALDTCFTSNAQGQMQQQRCTTPFTLKQLHCDEAELAPTCQQLFTQPFALHEARPFRATWISTQSHQYLYLVWHHIAFDGWSLGVFLAQLQASYQQTPLADTLQFNDYAHWQAQRLSAQRIATLKDYWQIQLDNHSALHLPCANARPKVFDHSGKNITLILPEGSDEQLQAVAKRHKISTNTLGLAAWFHTLCLYSGQQDLIIGLPSDNRPNQACQQILGYFVNSLPIRLQAELTLCVSDWLAQVQRQVNEAKAHQDLPFEEIKSALAVTMDTSRHPIFQTMFTSSQFQQGSANTLWQQHHTATDADVTAKFDLTMHLELAPGQAQVNLNYASALYSDAHAKRIATLYTRILAAYADSQTIQQTPLCNLPLLSEADLAEQQQLSGLSQAFPAPHTITERFADMASRYAQRPALVTAERQWTYQQLDQETNRLAAQIQAFAPQARVVALHMPGDAALVIAMLATLKAGAAYTTLPCKDPLPRRAYQLEDSQAELLLTQGTQVEEAELLADAAQLPLLNVDDIIGNTSLSTQPVHSELTPNSLANIIYTSGTTGQPKGVMVSHYGCTSLTLDNTYISVTPQSRFMQLANPAFDATTFEVWMPLLNGASLYCGYNDLLSQVAGFKALLNEQGITTLWLTRALFDTLYQQDPTLFASLEHLLVGGEALTCELVNQLLSSAYAPAHFINGYGPTECTTFTTCYELSEAHAQIPIGAPIAGRATVVLGQQGQLLPPGCPGELYITGAGLAQGYLNREALSEQKFVTLSLFDKAQRYYRSGDLVYWQADGTLAYLGRNDEQVKIRGHRVELGEIEQQLNVLPQISNCAVVVRQHQGHSQLDAYVVLAQQQDTAAQLAVIRDTLNQRLPGYMQPHTLSAIEQLPLTANGKLDKRRLPAPQQVADTVIAPDTATEKKLLLLWLSLLGIDSMCVTQPVMHYGADSIRLLHFCSAASKEGWQLTPKLVIEHNTIRAQAQLLDQQNRDLFNGMNDDEALQAVLQLPHFEPGLIRPATVSDAAVLHLFPAAASADSFNPLIARLNEHFAVHALENVKIFTGRHLNQLSLIRYYAERIIAHQSEGPYYLGGFCEGAALSLEVARHLESLGHEVAHSFLIDPIIPQLSAAQLAEAEQRVQDSDPGLETWPVGRAFVDFVRHFHTADPYPYSVSFFTADRVSDDAMPTQVLGLFEPVFDVPTVYKATFALPDNGFASLLPQAEYIRLHSAHDEIMTDEQDLHCIATRINQVLASAHPHLVQERRA</sequence>
<feature type="domain" description="Carrier" evidence="1">
    <location>
        <begin position="1028"/>
        <end position="1102"/>
    </location>
</feature>
<evidence type="ECO:0000259" key="1">
    <source>
        <dbReference type="PROSITE" id="PS50075"/>
    </source>
</evidence>
<dbReference type="PROSITE" id="PS00455">
    <property type="entry name" value="AMP_BINDING"/>
    <property type="match status" value="1"/>
</dbReference>
<dbReference type="Proteomes" id="UP000292345">
    <property type="component" value="Unassembled WGS sequence"/>
</dbReference>
<dbReference type="GO" id="GO:0043041">
    <property type="term" value="P:amino acid activation for nonribosomal peptide biosynthetic process"/>
    <property type="evidence" value="ECO:0007669"/>
    <property type="project" value="TreeGrafter"/>
</dbReference>